<protein>
    <submittedName>
        <fullName evidence="1">Mads box protein</fullName>
    </submittedName>
</protein>
<keyword evidence="2" id="KW-1185">Reference proteome</keyword>
<organism evidence="1 2">
    <name type="scientific">Melia azedarach</name>
    <name type="common">Chinaberry tree</name>
    <dbReference type="NCBI Taxonomy" id="155640"/>
    <lineage>
        <taxon>Eukaryota</taxon>
        <taxon>Viridiplantae</taxon>
        <taxon>Streptophyta</taxon>
        <taxon>Embryophyta</taxon>
        <taxon>Tracheophyta</taxon>
        <taxon>Spermatophyta</taxon>
        <taxon>Magnoliopsida</taxon>
        <taxon>eudicotyledons</taxon>
        <taxon>Gunneridae</taxon>
        <taxon>Pentapetalae</taxon>
        <taxon>rosids</taxon>
        <taxon>malvids</taxon>
        <taxon>Sapindales</taxon>
        <taxon>Meliaceae</taxon>
        <taxon>Melia</taxon>
    </lineage>
</organism>
<dbReference type="EMBL" id="CM051400">
    <property type="protein sequence ID" value="KAJ4714648.1"/>
    <property type="molecule type" value="Genomic_DNA"/>
</dbReference>
<sequence>MTNMGHKKAQMKMSQGTDARQVSCPKRRSGLFKKASELCTLCAVETALVIFSPSGKILPPGHPAVETIIKQLALAGKPDSGLTQLAETEHEATLRALNKEYHDLLEQLEAEKKRGEKLAQLKMETQRQGKTLIDTPVDELNLTELLTLKAMLEEFQGKLIKHMKERSAKSSAANSAEVIDPFATDPAEGFRFYMT</sequence>
<name>A0ACC1XTG9_MELAZ</name>
<dbReference type="Proteomes" id="UP001164539">
    <property type="component" value="Chromosome 7"/>
</dbReference>
<proteinExistence type="predicted"/>
<reference evidence="1 2" key="1">
    <citation type="journal article" date="2023" name="Science">
        <title>Complex scaffold remodeling in plant triterpene biosynthesis.</title>
        <authorList>
            <person name="De La Pena R."/>
            <person name="Hodgson H."/>
            <person name="Liu J.C."/>
            <person name="Stephenson M.J."/>
            <person name="Martin A.C."/>
            <person name="Owen C."/>
            <person name="Harkess A."/>
            <person name="Leebens-Mack J."/>
            <person name="Jimenez L.E."/>
            <person name="Osbourn A."/>
            <person name="Sattely E.S."/>
        </authorList>
    </citation>
    <scope>NUCLEOTIDE SEQUENCE [LARGE SCALE GENOMIC DNA]</scope>
    <source>
        <strain evidence="2">cv. JPN11</strain>
        <tissue evidence="1">Leaf</tissue>
    </source>
</reference>
<evidence type="ECO:0000313" key="2">
    <source>
        <dbReference type="Proteomes" id="UP001164539"/>
    </source>
</evidence>
<gene>
    <name evidence="1" type="ORF">OWV82_013103</name>
</gene>
<comment type="caution">
    <text evidence="1">The sequence shown here is derived from an EMBL/GenBank/DDBJ whole genome shotgun (WGS) entry which is preliminary data.</text>
</comment>
<accession>A0ACC1XTG9</accession>
<evidence type="ECO:0000313" key="1">
    <source>
        <dbReference type="EMBL" id="KAJ4714648.1"/>
    </source>
</evidence>